<proteinExistence type="predicted"/>
<sequence>MEELNYKLLHQNIKKALSEEGAALFIGFGVSAWRITELEEAFREKQGARYLSR</sequence>
<dbReference type="EMBL" id="AFZX01000117">
    <property type="protein sequence ID" value="EHL04837.1"/>
    <property type="molecule type" value="Genomic_DNA"/>
</dbReference>
<evidence type="ECO:0000313" key="1">
    <source>
        <dbReference type="EMBL" id="EHL04837.1"/>
    </source>
</evidence>
<name>G9XU54_DESHA</name>
<dbReference type="HOGENOM" id="CLU_3060857_0_0_9"/>
<protein>
    <submittedName>
        <fullName evidence="1">Uncharacterized protein</fullName>
    </submittedName>
</protein>
<dbReference type="PATRIC" id="fig|537010.4.peg.4208"/>
<dbReference type="AlphaFoldDB" id="G9XU54"/>
<dbReference type="RefSeq" id="WP_005815980.1">
    <property type="nucleotide sequence ID" value="NZ_JH414486.1"/>
</dbReference>
<evidence type="ECO:0000313" key="2">
    <source>
        <dbReference type="Proteomes" id="UP000004416"/>
    </source>
</evidence>
<reference evidence="1 2" key="1">
    <citation type="submission" date="2011-08" db="EMBL/GenBank/DDBJ databases">
        <authorList>
            <person name="Weinstock G."/>
            <person name="Sodergren E."/>
            <person name="Clifton S."/>
            <person name="Fulton L."/>
            <person name="Fulton B."/>
            <person name="Courtney L."/>
            <person name="Fronick C."/>
            <person name="Harrison M."/>
            <person name="Strong C."/>
            <person name="Farmer C."/>
            <person name="Delahaunty K."/>
            <person name="Markovic C."/>
            <person name="Hall O."/>
            <person name="Minx P."/>
            <person name="Tomlinson C."/>
            <person name="Mitreva M."/>
            <person name="Hou S."/>
            <person name="Chen J."/>
            <person name="Wollam A."/>
            <person name="Pepin K.H."/>
            <person name="Johnson M."/>
            <person name="Bhonagiri V."/>
            <person name="Zhang X."/>
            <person name="Suruliraj S."/>
            <person name="Warren W."/>
            <person name="Chinwalla A."/>
            <person name="Mardis E.R."/>
            <person name="Wilson R.K."/>
        </authorList>
    </citation>
    <scope>NUCLEOTIDE SEQUENCE [LARGE SCALE GENOMIC DNA]</scope>
    <source>
        <strain evidence="1 2">DP7</strain>
    </source>
</reference>
<gene>
    <name evidence="1" type="ORF">HMPREF0322_04512</name>
</gene>
<accession>G9XU54</accession>
<comment type="caution">
    <text evidence="1">The sequence shown here is derived from an EMBL/GenBank/DDBJ whole genome shotgun (WGS) entry which is preliminary data.</text>
</comment>
<organism evidence="1 2">
    <name type="scientific">Desulfitobacterium hafniense DP7</name>
    <dbReference type="NCBI Taxonomy" id="537010"/>
    <lineage>
        <taxon>Bacteria</taxon>
        <taxon>Bacillati</taxon>
        <taxon>Bacillota</taxon>
        <taxon>Clostridia</taxon>
        <taxon>Eubacteriales</taxon>
        <taxon>Desulfitobacteriaceae</taxon>
        <taxon>Desulfitobacterium</taxon>
    </lineage>
</organism>
<dbReference type="Proteomes" id="UP000004416">
    <property type="component" value="Unassembled WGS sequence"/>
</dbReference>